<feature type="transmembrane region" description="Helical" evidence="1">
    <location>
        <begin position="6"/>
        <end position="28"/>
    </location>
</feature>
<proteinExistence type="predicted"/>
<keyword evidence="3" id="KW-1185">Reference proteome</keyword>
<keyword evidence="1" id="KW-0472">Membrane</keyword>
<reference evidence="2" key="1">
    <citation type="submission" date="2023-11" db="EMBL/GenBank/DDBJ databases">
        <title>Genome assemblies of two species of porcelain crab, Petrolisthes cinctipes and Petrolisthes manimaculis (Anomura: Porcellanidae).</title>
        <authorList>
            <person name="Angst P."/>
        </authorList>
    </citation>
    <scope>NUCLEOTIDE SEQUENCE</scope>
    <source>
        <strain evidence="2">PB745_02</strain>
        <tissue evidence="2">Gill</tissue>
    </source>
</reference>
<organism evidence="2 3">
    <name type="scientific">Petrolisthes manimaculis</name>
    <dbReference type="NCBI Taxonomy" id="1843537"/>
    <lineage>
        <taxon>Eukaryota</taxon>
        <taxon>Metazoa</taxon>
        <taxon>Ecdysozoa</taxon>
        <taxon>Arthropoda</taxon>
        <taxon>Crustacea</taxon>
        <taxon>Multicrustacea</taxon>
        <taxon>Malacostraca</taxon>
        <taxon>Eumalacostraca</taxon>
        <taxon>Eucarida</taxon>
        <taxon>Decapoda</taxon>
        <taxon>Pleocyemata</taxon>
        <taxon>Anomura</taxon>
        <taxon>Galatheoidea</taxon>
        <taxon>Porcellanidae</taxon>
        <taxon>Petrolisthes</taxon>
    </lineage>
</organism>
<accession>A0AAE1UH24</accession>
<sequence>MSTPGIKFPLMTFGLAGTVCIIIGYKWFLDPIMRGQRQQKQEQLADIIYEFKHSKDQAEPPTPQHNPPVSQ</sequence>
<keyword evidence="1" id="KW-1133">Transmembrane helix</keyword>
<dbReference type="AlphaFoldDB" id="A0AAE1UH24"/>
<protein>
    <submittedName>
        <fullName evidence="2">Uncharacterized protein</fullName>
    </submittedName>
</protein>
<dbReference type="EMBL" id="JAWZYT010000367">
    <property type="protein sequence ID" value="KAK4324363.1"/>
    <property type="molecule type" value="Genomic_DNA"/>
</dbReference>
<gene>
    <name evidence="2" type="ORF">Pmani_004990</name>
</gene>
<keyword evidence="1" id="KW-0812">Transmembrane</keyword>
<dbReference type="Proteomes" id="UP001292094">
    <property type="component" value="Unassembled WGS sequence"/>
</dbReference>
<evidence type="ECO:0000256" key="1">
    <source>
        <dbReference type="SAM" id="Phobius"/>
    </source>
</evidence>
<evidence type="ECO:0000313" key="3">
    <source>
        <dbReference type="Proteomes" id="UP001292094"/>
    </source>
</evidence>
<evidence type="ECO:0000313" key="2">
    <source>
        <dbReference type="EMBL" id="KAK4324363.1"/>
    </source>
</evidence>
<name>A0AAE1UH24_9EUCA</name>
<comment type="caution">
    <text evidence="2">The sequence shown here is derived from an EMBL/GenBank/DDBJ whole genome shotgun (WGS) entry which is preliminary data.</text>
</comment>